<evidence type="ECO:0008006" key="3">
    <source>
        <dbReference type="Google" id="ProtNLM"/>
    </source>
</evidence>
<accession>A0AAD9ZQ05</accession>
<dbReference type="EMBL" id="JANJYJ010000009">
    <property type="protein sequence ID" value="KAK3187927.1"/>
    <property type="molecule type" value="Genomic_DNA"/>
</dbReference>
<sequence>MCGRFQRDFNRRWEAMGQERHRRVMEDFREALDGCGLDYIGFAGPRFTWCNKREGLGMKQDRLDMGVSCYDWKQLFPNSRIHHLEYWHSEHRPLLVEVLTATDTGSDDEEFRRQRFHFEVCWAEHSDCCDLIKRNWQVSEQGEVMAGMVVAIRNCVRHTYPNGILRICWV</sequence>
<reference evidence="1" key="1">
    <citation type="journal article" date="2023" name="Plant J.">
        <title>Genome sequences and population genomics provide insights into the demographic history, inbreeding, and mutation load of two 'living fossil' tree species of Dipteronia.</title>
        <authorList>
            <person name="Feng Y."/>
            <person name="Comes H.P."/>
            <person name="Chen J."/>
            <person name="Zhu S."/>
            <person name="Lu R."/>
            <person name="Zhang X."/>
            <person name="Li P."/>
            <person name="Qiu J."/>
            <person name="Olsen K.M."/>
            <person name="Qiu Y."/>
        </authorList>
    </citation>
    <scope>NUCLEOTIDE SEQUENCE</scope>
    <source>
        <strain evidence="1">NBL</strain>
    </source>
</reference>
<proteinExistence type="predicted"/>
<evidence type="ECO:0000313" key="2">
    <source>
        <dbReference type="Proteomes" id="UP001281410"/>
    </source>
</evidence>
<dbReference type="AlphaFoldDB" id="A0AAD9ZQ05"/>
<name>A0AAD9ZQ05_9ROSI</name>
<organism evidence="1 2">
    <name type="scientific">Dipteronia sinensis</name>
    <dbReference type="NCBI Taxonomy" id="43782"/>
    <lineage>
        <taxon>Eukaryota</taxon>
        <taxon>Viridiplantae</taxon>
        <taxon>Streptophyta</taxon>
        <taxon>Embryophyta</taxon>
        <taxon>Tracheophyta</taxon>
        <taxon>Spermatophyta</taxon>
        <taxon>Magnoliopsida</taxon>
        <taxon>eudicotyledons</taxon>
        <taxon>Gunneridae</taxon>
        <taxon>Pentapetalae</taxon>
        <taxon>rosids</taxon>
        <taxon>malvids</taxon>
        <taxon>Sapindales</taxon>
        <taxon>Sapindaceae</taxon>
        <taxon>Hippocastanoideae</taxon>
        <taxon>Acereae</taxon>
        <taxon>Dipteronia</taxon>
    </lineage>
</organism>
<dbReference type="Proteomes" id="UP001281410">
    <property type="component" value="Unassembled WGS sequence"/>
</dbReference>
<dbReference type="PANTHER" id="PTHR33710:SF62">
    <property type="entry name" value="DUF4283 DOMAIN PROTEIN"/>
    <property type="match status" value="1"/>
</dbReference>
<dbReference type="PANTHER" id="PTHR33710">
    <property type="entry name" value="BNAC02G09200D PROTEIN"/>
    <property type="match status" value="1"/>
</dbReference>
<dbReference type="SUPFAM" id="SSF56219">
    <property type="entry name" value="DNase I-like"/>
    <property type="match status" value="1"/>
</dbReference>
<protein>
    <recommendedName>
        <fullName evidence="3">Endonuclease/exonuclease/phosphatase</fullName>
    </recommendedName>
</protein>
<comment type="caution">
    <text evidence="1">The sequence shown here is derived from an EMBL/GenBank/DDBJ whole genome shotgun (WGS) entry which is preliminary data.</text>
</comment>
<keyword evidence="2" id="KW-1185">Reference proteome</keyword>
<dbReference type="Gene3D" id="3.60.10.10">
    <property type="entry name" value="Endonuclease/exonuclease/phosphatase"/>
    <property type="match status" value="1"/>
</dbReference>
<dbReference type="InterPro" id="IPR036691">
    <property type="entry name" value="Endo/exonu/phosph_ase_sf"/>
</dbReference>
<evidence type="ECO:0000313" key="1">
    <source>
        <dbReference type="EMBL" id="KAK3187927.1"/>
    </source>
</evidence>
<gene>
    <name evidence="1" type="ORF">Dsin_027488</name>
</gene>